<keyword evidence="3" id="KW-1185">Reference proteome</keyword>
<protein>
    <submittedName>
        <fullName evidence="2">Uncharacterized protein</fullName>
    </submittedName>
</protein>
<dbReference type="Proteomes" id="UP001177140">
    <property type="component" value="Unassembled WGS sequence"/>
</dbReference>
<organism evidence="2 3">
    <name type="scientific">Papaver nudicaule</name>
    <name type="common">Iceland poppy</name>
    <dbReference type="NCBI Taxonomy" id="74823"/>
    <lineage>
        <taxon>Eukaryota</taxon>
        <taxon>Viridiplantae</taxon>
        <taxon>Streptophyta</taxon>
        <taxon>Embryophyta</taxon>
        <taxon>Tracheophyta</taxon>
        <taxon>Spermatophyta</taxon>
        <taxon>Magnoliopsida</taxon>
        <taxon>Ranunculales</taxon>
        <taxon>Papaveraceae</taxon>
        <taxon>Papaveroideae</taxon>
        <taxon>Papaver</taxon>
    </lineage>
</organism>
<reference evidence="2" key="1">
    <citation type="submission" date="2022-03" db="EMBL/GenBank/DDBJ databases">
        <title>A functionally conserved STORR gene fusion in Papaver species that diverged 16.8 million years ago.</title>
        <authorList>
            <person name="Catania T."/>
        </authorList>
    </citation>
    <scope>NUCLEOTIDE SEQUENCE</scope>
    <source>
        <strain evidence="2">S-191538</strain>
    </source>
</reference>
<accession>A0AA42AWK8</accession>
<name>A0AA42AWK8_PAPNU</name>
<dbReference type="AlphaFoldDB" id="A0AA42AWK8"/>
<evidence type="ECO:0000256" key="1">
    <source>
        <dbReference type="SAM" id="MobiDB-lite"/>
    </source>
</evidence>
<sequence length="86" mass="9779">MDDWTCLCVQVVLTHLANLKRESVSRQVSRNEDWEGMTSHVSSTRTANTPSSGDLILQKLEEVGSFVKRVENIIEEQNYPKSELVD</sequence>
<gene>
    <name evidence="2" type="ORF">MKW94_026253</name>
</gene>
<dbReference type="EMBL" id="JAJJMA010229355">
    <property type="protein sequence ID" value="MCL7041941.1"/>
    <property type="molecule type" value="Genomic_DNA"/>
</dbReference>
<evidence type="ECO:0000313" key="2">
    <source>
        <dbReference type="EMBL" id="MCL7041941.1"/>
    </source>
</evidence>
<comment type="caution">
    <text evidence="2">The sequence shown here is derived from an EMBL/GenBank/DDBJ whole genome shotgun (WGS) entry which is preliminary data.</text>
</comment>
<feature type="region of interest" description="Disordered" evidence="1">
    <location>
        <begin position="27"/>
        <end position="53"/>
    </location>
</feature>
<proteinExistence type="predicted"/>
<evidence type="ECO:0000313" key="3">
    <source>
        <dbReference type="Proteomes" id="UP001177140"/>
    </source>
</evidence>
<feature type="compositionally biased region" description="Polar residues" evidence="1">
    <location>
        <begin position="39"/>
        <end position="52"/>
    </location>
</feature>